<dbReference type="AlphaFoldDB" id="A0A0A9GKS5"/>
<protein>
    <submittedName>
        <fullName evidence="1">Uncharacterized protein</fullName>
    </submittedName>
</protein>
<accession>A0A0A9GKS5</accession>
<proteinExistence type="predicted"/>
<name>A0A0A9GKS5_ARUDO</name>
<reference evidence="1" key="1">
    <citation type="submission" date="2014-09" db="EMBL/GenBank/DDBJ databases">
        <authorList>
            <person name="Magalhaes I.L.F."/>
            <person name="Oliveira U."/>
            <person name="Santos F.R."/>
            <person name="Vidigal T.H.D.A."/>
            <person name="Brescovit A.D."/>
            <person name="Santos A.J."/>
        </authorList>
    </citation>
    <scope>NUCLEOTIDE SEQUENCE</scope>
    <source>
        <tissue evidence="1">Shoot tissue taken approximately 20 cm above the soil surface</tissue>
    </source>
</reference>
<sequence length="45" mass="5291">MFQDMILHSLLRGIYLARKEKGRGCPPYLLLYSWQLGLVSLNPWL</sequence>
<reference evidence="1" key="2">
    <citation type="journal article" date="2015" name="Data Brief">
        <title>Shoot transcriptome of the giant reed, Arundo donax.</title>
        <authorList>
            <person name="Barrero R.A."/>
            <person name="Guerrero F.D."/>
            <person name="Moolhuijzen P."/>
            <person name="Goolsby J.A."/>
            <person name="Tidwell J."/>
            <person name="Bellgard S.E."/>
            <person name="Bellgard M.I."/>
        </authorList>
    </citation>
    <scope>NUCLEOTIDE SEQUENCE</scope>
    <source>
        <tissue evidence="1">Shoot tissue taken approximately 20 cm above the soil surface</tissue>
    </source>
</reference>
<evidence type="ECO:0000313" key="1">
    <source>
        <dbReference type="EMBL" id="JAE24024.1"/>
    </source>
</evidence>
<dbReference type="EMBL" id="GBRH01173872">
    <property type="protein sequence ID" value="JAE24024.1"/>
    <property type="molecule type" value="Transcribed_RNA"/>
</dbReference>
<organism evidence="1">
    <name type="scientific">Arundo donax</name>
    <name type="common">Giant reed</name>
    <name type="synonym">Donax arundinaceus</name>
    <dbReference type="NCBI Taxonomy" id="35708"/>
    <lineage>
        <taxon>Eukaryota</taxon>
        <taxon>Viridiplantae</taxon>
        <taxon>Streptophyta</taxon>
        <taxon>Embryophyta</taxon>
        <taxon>Tracheophyta</taxon>
        <taxon>Spermatophyta</taxon>
        <taxon>Magnoliopsida</taxon>
        <taxon>Liliopsida</taxon>
        <taxon>Poales</taxon>
        <taxon>Poaceae</taxon>
        <taxon>PACMAD clade</taxon>
        <taxon>Arundinoideae</taxon>
        <taxon>Arundineae</taxon>
        <taxon>Arundo</taxon>
    </lineage>
</organism>